<dbReference type="InterPro" id="IPR042188">
    <property type="entry name" value="MmgE/PrpD_sf_2"/>
</dbReference>
<dbReference type="InterPro" id="IPR005656">
    <property type="entry name" value="MmgE_PrpD"/>
</dbReference>
<comment type="similarity">
    <text evidence="1">Belongs to the PrpD family.</text>
</comment>
<reference evidence="4" key="1">
    <citation type="submission" date="2020-07" db="EMBL/GenBank/DDBJ databases">
        <title>Huge and variable diversity of episymbiotic CPR bacteria and DPANN archaea in groundwater ecosystems.</title>
        <authorList>
            <person name="He C.Y."/>
            <person name="Keren R."/>
            <person name="Whittaker M."/>
            <person name="Farag I.F."/>
            <person name="Doudna J."/>
            <person name="Cate J.H.D."/>
            <person name="Banfield J.F."/>
        </authorList>
    </citation>
    <scope>NUCLEOTIDE SEQUENCE</scope>
    <source>
        <strain evidence="4">NC_groundwater_763_Ag_S-0.2um_68_21</strain>
    </source>
</reference>
<evidence type="ECO:0000259" key="3">
    <source>
        <dbReference type="Pfam" id="PF19305"/>
    </source>
</evidence>
<comment type="caution">
    <text evidence="4">The sequence shown here is derived from an EMBL/GenBank/DDBJ whole genome shotgun (WGS) entry which is preliminary data.</text>
</comment>
<feature type="domain" description="MmgE/PrpD C-terminal" evidence="3">
    <location>
        <begin position="267"/>
        <end position="427"/>
    </location>
</feature>
<dbReference type="Gene3D" id="3.30.1330.120">
    <property type="entry name" value="2-methylcitrate dehydratase PrpD"/>
    <property type="match status" value="1"/>
</dbReference>
<feature type="domain" description="MmgE/PrpD N-terminal" evidence="2">
    <location>
        <begin position="7"/>
        <end position="246"/>
    </location>
</feature>
<dbReference type="InterPro" id="IPR036148">
    <property type="entry name" value="MmgE/PrpD_sf"/>
</dbReference>
<dbReference type="Proteomes" id="UP000782312">
    <property type="component" value="Unassembled WGS sequence"/>
</dbReference>
<dbReference type="SUPFAM" id="SSF103378">
    <property type="entry name" value="2-methylcitrate dehydratase PrpD"/>
    <property type="match status" value="1"/>
</dbReference>
<organism evidence="4 5">
    <name type="scientific">Tectimicrobiota bacterium</name>
    <dbReference type="NCBI Taxonomy" id="2528274"/>
    <lineage>
        <taxon>Bacteria</taxon>
        <taxon>Pseudomonadati</taxon>
        <taxon>Nitrospinota/Tectimicrobiota group</taxon>
        <taxon>Candidatus Tectimicrobiota</taxon>
    </lineage>
</organism>
<dbReference type="EMBL" id="JACPUR010000013">
    <property type="protein sequence ID" value="MBI3126904.1"/>
    <property type="molecule type" value="Genomic_DNA"/>
</dbReference>
<proteinExistence type="inferred from homology"/>
<dbReference type="GO" id="GO:0016829">
    <property type="term" value="F:lyase activity"/>
    <property type="evidence" value="ECO:0007669"/>
    <property type="project" value="InterPro"/>
</dbReference>
<dbReference type="AlphaFoldDB" id="A0A932I088"/>
<evidence type="ECO:0000313" key="5">
    <source>
        <dbReference type="Proteomes" id="UP000782312"/>
    </source>
</evidence>
<sequence>MSPFTLQLAERVASLRLEGVPRPVLTHARLCVLDALGCALRGSREPAARLVRALAEREGGSPAASVWGCPLRTGSLQASLLNAVSAHALDFDDTHQGVPVHATAAVLPAAFAAAELARGTIGDLLTGYVAGAETAIRAGLALGRSHVAGGWHPTGTVGTLGAAAGAARVLGLPPEKAAQALGLAATQAAGFMKAVTGTMAKPLNAGKAAMNGLMAALLAQGGFTGPADILAAGSDFATAFSEGYDPARLPFGGAHGWEVSNIAIKLFACCSLAQAALEAGRAIRREHRLDKNLISEAELRANPRQMEVAGIPRPRTGSESKFSLAYCAAVGLGGGTGGPGDFEDESLLSPAVMALMERMSVRSDPALSEVSARIRVRTAGGETLEKFVEVARGNSGNPASAEEVQEKFRSLAEPVAGEAAERIITLVLEDDSLRFPVKVLAEALAAPTRG</sequence>
<dbReference type="Pfam" id="PF03972">
    <property type="entry name" value="MmgE_PrpD_N"/>
    <property type="match status" value="1"/>
</dbReference>
<dbReference type="InterPro" id="IPR045337">
    <property type="entry name" value="MmgE_PrpD_C"/>
</dbReference>
<dbReference type="Pfam" id="PF19305">
    <property type="entry name" value="MmgE_PrpD_C"/>
    <property type="match status" value="1"/>
</dbReference>
<evidence type="ECO:0000313" key="4">
    <source>
        <dbReference type="EMBL" id="MBI3126904.1"/>
    </source>
</evidence>
<name>A0A932I088_UNCTE</name>
<gene>
    <name evidence="4" type="ORF">HYZ11_04800</name>
</gene>
<dbReference type="InterPro" id="IPR042183">
    <property type="entry name" value="MmgE/PrpD_sf_1"/>
</dbReference>
<evidence type="ECO:0000256" key="1">
    <source>
        <dbReference type="ARBA" id="ARBA00006174"/>
    </source>
</evidence>
<dbReference type="InterPro" id="IPR045336">
    <property type="entry name" value="MmgE_PrpD_N"/>
</dbReference>
<evidence type="ECO:0000259" key="2">
    <source>
        <dbReference type="Pfam" id="PF03972"/>
    </source>
</evidence>
<dbReference type="PANTHER" id="PTHR16943:SF8">
    <property type="entry name" value="2-METHYLCITRATE DEHYDRATASE"/>
    <property type="match status" value="1"/>
</dbReference>
<dbReference type="PANTHER" id="PTHR16943">
    <property type="entry name" value="2-METHYLCITRATE DEHYDRATASE-RELATED"/>
    <property type="match status" value="1"/>
</dbReference>
<accession>A0A932I088</accession>
<protein>
    <submittedName>
        <fullName evidence="4">MmgE/PrpD family protein</fullName>
    </submittedName>
</protein>
<dbReference type="Gene3D" id="1.10.4100.10">
    <property type="entry name" value="2-methylcitrate dehydratase PrpD"/>
    <property type="match status" value="1"/>
</dbReference>